<evidence type="ECO:0000256" key="1">
    <source>
        <dbReference type="SAM" id="MobiDB-lite"/>
    </source>
</evidence>
<accession>A0A0L6UIW2</accession>
<dbReference type="AlphaFoldDB" id="A0A0L6UIW2"/>
<organism evidence="3 4">
    <name type="scientific">Puccinia sorghi</name>
    <dbReference type="NCBI Taxonomy" id="27349"/>
    <lineage>
        <taxon>Eukaryota</taxon>
        <taxon>Fungi</taxon>
        <taxon>Dikarya</taxon>
        <taxon>Basidiomycota</taxon>
        <taxon>Pucciniomycotina</taxon>
        <taxon>Pucciniomycetes</taxon>
        <taxon>Pucciniales</taxon>
        <taxon>Pucciniaceae</taxon>
        <taxon>Puccinia</taxon>
    </lineage>
</organism>
<dbReference type="EMBL" id="LAVV01010885">
    <property type="protein sequence ID" value="KNZ48471.1"/>
    <property type="molecule type" value="Genomic_DNA"/>
</dbReference>
<feature type="domain" description="Tc1-like transposase DDE" evidence="2">
    <location>
        <begin position="127"/>
        <end position="261"/>
    </location>
</feature>
<evidence type="ECO:0000313" key="3">
    <source>
        <dbReference type="EMBL" id="KNZ48471.1"/>
    </source>
</evidence>
<protein>
    <recommendedName>
        <fullName evidence="2">Tc1-like transposase DDE domain-containing protein</fullName>
    </recommendedName>
</protein>
<keyword evidence="4" id="KW-1185">Reference proteome</keyword>
<proteinExistence type="predicted"/>
<dbReference type="PANTHER" id="PTHR46564">
    <property type="entry name" value="TRANSPOSASE"/>
    <property type="match status" value="1"/>
</dbReference>
<gene>
    <name evidence="3" type="ORF">VP01_564g5</name>
</gene>
<dbReference type="PANTHER" id="PTHR46564:SF1">
    <property type="entry name" value="TRANSPOSASE"/>
    <property type="match status" value="1"/>
</dbReference>
<dbReference type="VEuPathDB" id="FungiDB:VP01_564g5"/>
<evidence type="ECO:0000259" key="2">
    <source>
        <dbReference type="Pfam" id="PF13358"/>
    </source>
</evidence>
<dbReference type="Gene3D" id="3.30.420.10">
    <property type="entry name" value="Ribonuclease H-like superfamily/Ribonuclease H"/>
    <property type="match status" value="1"/>
</dbReference>
<sequence length="318" mass="35536">MAPSVIHFNRASRDTAYRAGAREQDVRNICVDWSSNVTPTHKAGRLPGPFGRALKTVRVCTRACPGGILSQHPDRPAPVCVSHPADNLQPHLNPQKSRKKTPKRKVPLKTNQVFNVDLTNQSVYINHSEDIKKTGKAATLKSNARGSLINLIGAMSEGGMIYFGLLNEDGKKKMGTTSIDICNFLVRLQDHCPAQSIIIMDNTRIHGGDDFEQVKNLLKESTKKTNIEFLPKYLPFLNPIELAFNIIKTQIKHKEIKSQSKMAEEILQAISNKMTPEICSKSFQHCQKFYSSCTHMQPITGNIIRAENFFQVPSDNVS</sequence>
<dbReference type="OrthoDB" id="2266637at2759"/>
<name>A0A0L6UIW2_9BASI</name>
<feature type="compositionally biased region" description="Basic residues" evidence="1">
    <location>
        <begin position="96"/>
        <end position="107"/>
    </location>
</feature>
<reference evidence="3 4" key="1">
    <citation type="submission" date="2015-08" db="EMBL/GenBank/DDBJ databases">
        <title>Next Generation Sequencing and Analysis of the Genome of Puccinia sorghi L Schw, the Causal Agent of Maize Common Rust.</title>
        <authorList>
            <person name="Rochi L."/>
            <person name="Burguener G."/>
            <person name="Darino M."/>
            <person name="Turjanski A."/>
            <person name="Kreff E."/>
            <person name="Dieguez M.J."/>
            <person name="Sacco F."/>
        </authorList>
    </citation>
    <scope>NUCLEOTIDE SEQUENCE [LARGE SCALE GENOMIC DNA]</scope>
    <source>
        <strain evidence="3 4">RO10H11247</strain>
    </source>
</reference>
<dbReference type="STRING" id="27349.A0A0L6UIW2"/>
<dbReference type="Proteomes" id="UP000037035">
    <property type="component" value="Unassembled WGS sequence"/>
</dbReference>
<dbReference type="Pfam" id="PF13358">
    <property type="entry name" value="DDE_3"/>
    <property type="match status" value="1"/>
</dbReference>
<dbReference type="InterPro" id="IPR036397">
    <property type="entry name" value="RNaseH_sf"/>
</dbReference>
<evidence type="ECO:0000313" key="4">
    <source>
        <dbReference type="Proteomes" id="UP000037035"/>
    </source>
</evidence>
<dbReference type="GO" id="GO:0003676">
    <property type="term" value="F:nucleic acid binding"/>
    <property type="evidence" value="ECO:0007669"/>
    <property type="project" value="InterPro"/>
</dbReference>
<feature type="region of interest" description="Disordered" evidence="1">
    <location>
        <begin position="82"/>
        <end position="107"/>
    </location>
</feature>
<comment type="caution">
    <text evidence="3">The sequence shown here is derived from an EMBL/GenBank/DDBJ whole genome shotgun (WGS) entry which is preliminary data.</text>
</comment>
<dbReference type="InterPro" id="IPR038717">
    <property type="entry name" value="Tc1-like_DDE_dom"/>
</dbReference>